<dbReference type="Gene3D" id="3.90.550.10">
    <property type="entry name" value="Spore Coat Polysaccharide Biosynthesis Protein SpsA, Chain A"/>
    <property type="match status" value="1"/>
</dbReference>
<dbReference type="CDD" id="cd02511">
    <property type="entry name" value="Beta4Glucosyltransferase"/>
    <property type="match status" value="1"/>
</dbReference>
<proteinExistence type="predicted"/>
<dbReference type="InterPro" id="IPR001173">
    <property type="entry name" value="Glyco_trans_2-like"/>
</dbReference>
<gene>
    <name evidence="2" type="ORF">HS096_03880</name>
</gene>
<evidence type="ECO:0000313" key="2">
    <source>
        <dbReference type="EMBL" id="MBE7525495.1"/>
    </source>
</evidence>
<feature type="domain" description="Glycosyltransferase 2-like" evidence="1">
    <location>
        <begin position="7"/>
        <end position="153"/>
    </location>
</feature>
<accession>A0A928TV69</accession>
<dbReference type="Proteomes" id="UP000710385">
    <property type="component" value="Unassembled WGS sequence"/>
</dbReference>
<name>A0A928TV69_UNCKA</name>
<evidence type="ECO:0000259" key="1">
    <source>
        <dbReference type="Pfam" id="PF00535"/>
    </source>
</evidence>
<dbReference type="PANTHER" id="PTHR43630:SF2">
    <property type="entry name" value="GLYCOSYLTRANSFERASE"/>
    <property type="match status" value="1"/>
</dbReference>
<organism evidence="2 3">
    <name type="scientific">candidate division WWE3 bacterium</name>
    <dbReference type="NCBI Taxonomy" id="2053526"/>
    <lineage>
        <taxon>Bacteria</taxon>
        <taxon>Katanobacteria</taxon>
    </lineage>
</organism>
<dbReference type="InterPro" id="IPR029044">
    <property type="entry name" value="Nucleotide-diphossugar_trans"/>
</dbReference>
<evidence type="ECO:0000313" key="3">
    <source>
        <dbReference type="Proteomes" id="UP000710385"/>
    </source>
</evidence>
<comment type="caution">
    <text evidence="2">The sequence shown here is derived from an EMBL/GenBank/DDBJ whole genome shotgun (WGS) entry which is preliminary data.</text>
</comment>
<reference evidence="2" key="1">
    <citation type="submission" date="2020-05" db="EMBL/GenBank/DDBJ databases">
        <title>High-Quality Genomes of Partial-Nitritation/Anammox System by Hierarchical Clustering Based Hybrid Assembly.</title>
        <authorList>
            <person name="Liu L."/>
            <person name="Wang Y."/>
            <person name="Che Y."/>
            <person name="Chen Y."/>
            <person name="Xia Y."/>
            <person name="Luo R."/>
            <person name="Cheng S.H."/>
            <person name="Zheng C."/>
            <person name="Zhang T."/>
        </authorList>
    </citation>
    <scope>NUCLEOTIDE SEQUENCE</scope>
    <source>
        <strain evidence="2">H1_PAT1</strain>
    </source>
</reference>
<dbReference type="EMBL" id="JABTTY010000001">
    <property type="protein sequence ID" value="MBE7525495.1"/>
    <property type="molecule type" value="Genomic_DNA"/>
</dbReference>
<dbReference type="PANTHER" id="PTHR43630">
    <property type="entry name" value="POLY-BETA-1,6-N-ACETYL-D-GLUCOSAMINE SYNTHASE"/>
    <property type="match status" value="1"/>
</dbReference>
<dbReference type="AlphaFoldDB" id="A0A928TV69"/>
<dbReference type="Pfam" id="PF00535">
    <property type="entry name" value="Glycos_transf_2"/>
    <property type="match status" value="1"/>
</dbReference>
<sequence>MEKINASVGILTFNSAATLERALESVKDFEDIIVCDGGSTDGTLEIAQRYGARVIPQDPQATGPHRITDFAAVRNRCLEAARTGWFFYIDSDERAEPELVHEIADIVKQNPPGVRIYKITPRIIYRGRRIEYASSYPGYQTRFFKINPKIHFRKAVHERIEYPSDTEVSILKGHWNYYLSGPEEIMEDVEIRDIPILFRRYQNQPTWKRYRGACKSLISLIVIFLKSFRNLFHPTESMPWSVECAKMRVQFRFFRALLFGSEKKYG</sequence>
<protein>
    <submittedName>
        <fullName evidence="2">Glycosyltransferase family 2 protein</fullName>
    </submittedName>
</protein>
<dbReference type="SUPFAM" id="SSF53448">
    <property type="entry name" value="Nucleotide-diphospho-sugar transferases"/>
    <property type="match status" value="1"/>
</dbReference>